<keyword evidence="3" id="KW-1185">Reference proteome</keyword>
<keyword evidence="1" id="KW-0472">Membrane</keyword>
<organism evidence="2 3">
    <name type="scientific">Cymbomonas tetramitiformis</name>
    <dbReference type="NCBI Taxonomy" id="36881"/>
    <lineage>
        <taxon>Eukaryota</taxon>
        <taxon>Viridiplantae</taxon>
        <taxon>Chlorophyta</taxon>
        <taxon>Pyramimonadophyceae</taxon>
        <taxon>Pyramimonadales</taxon>
        <taxon>Pyramimonadaceae</taxon>
        <taxon>Cymbomonas</taxon>
    </lineage>
</organism>
<dbReference type="Proteomes" id="UP001190700">
    <property type="component" value="Unassembled WGS sequence"/>
</dbReference>
<gene>
    <name evidence="2" type="ORF">CYMTET_38606</name>
</gene>
<protein>
    <recommendedName>
        <fullName evidence="4">Transmembrane protein</fullName>
    </recommendedName>
</protein>
<dbReference type="EMBL" id="LGRX02025641">
    <property type="protein sequence ID" value="KAK3252048.1"/>
    <property type="molecule type" value="Genomic_DNA"/>
</dbReference>
<accession>A0AAE0CCV2</accession>
<evidence type="ECO:0000313" key="3">
    <source>
        <dbReference type="Proteomes" id="UP001190700"/>
    </source>
</evidence>
<comment type="caution">
    <text evidence="2">The sequence shown here is derived from an EMBL/GenBank/DDBJ whole genome shotgun (WGS) entry which is preliminary data.</text>
</comment>
<keyword evidence="1" id="KW-1133">Transmembrane helix</keyword>
<feature type="transmembrane region" description="Helical" evidence="1">
    <location>
        <begin position="61"/>
        <end position="87"/>
    </location>
</feature>
<keyword evidence="1" id="KW-0812">Transmembrane</keyword>
<evidence type="ECO:0000313" key="2">
    <source>
        <dbReference type="EMBL" id="KAK3252048.1"/>
    </source>
</evidence>
<evidence type="ECO:0008006" key="4">
    <source>
        <dbReference type="Google" id="ProtNLM"/>
    </source>
</evidence>
<name>A0AAE0CCV2_9CHLO</name>
<reference evidence="2 3" key="1">
    <citation type="journal article" date="2015" name="Genome Biol. Evol.">
        <title>Comparative Genomics of a Bacterivorous Green Alga Reveals Evolutionary Causalities and Consequences of Phago-Mixotrophic Mode of Nutrition.</title>
        <authorList>
            <person name="Burns J.A."/>
            <person name="Paasch A."/>
            <person name="Narechania A."/>
            <person name="Kim E."/>
        </authorList>
    </citation>
    <scope>NUCLEOTIDE SEQUENCE [LARGE SCALE GENOMIC DNA]</scope>
    <source>
        <strain evidence="2 3">PLY_AMNH</strain>
    </source>
</reference>
<evidence type="ECO:0000256" key="1">
    <source>
        <dbReference type="SAM" id="Phobius"/>
    </source>
</evidence>
<sequence length="285" mass="31846">MYTITGSGPTNGRMQSATERYVDVDDPELVHSRQSTSRRQHAEDDTAFVIRDAMRSMDQKLCAIVALVCFFVMCNLTTLLIAGVAIAKYEQVVNVYVQNLTSPDKPDAPFSAPRLNRASVKLEDMLSVAHVASQILSNETTVFEDPDSPLDPVTEARRKGLEARLERLNDTVAAAERMALFASGPHVSDLMDVTANFVQDTMSQIDMDSVNAMIATMGNSEYVNHTLGLADKAMMKVETYEHAMHRMAVIATRAWLQSQRIQSHEHQRDTKSIPNNDEFLYELDM</sequence>
<dbReference type="AlphaFoldDB" id="A0AAE0CCV2"/>
<proteinExistence type="predicted"/>